<dbReference type="PROSITE" id="PS00792">
    <property type="entry name" value="DHPS_1"/>
    <property type="match status" value="1"/>
</dbReference>
<organism evidence="12 13">
    <name type="scientific">Amycolatopsis ultiminotia</name>
    <dbReference type="NCBI Taxonomy" id="543629"/>
    <lineage>
        <taxon>Bacteria</taxon>
        <taxon>Bacillati</taxon>
        <taxon>Actinomycetota</taxon>
        <taxon>Actinomycetes</taxon>
        <taxon>Pseudonocardiales</taxon>
        <taxon>Pseudonocardiaceae</taxon>
        <taxon>Amycolatopsis</taxon>
    </lineage>
</organism>
<keyword evidence="7 10" id="KW-0479">Metal-binding</keyword>
<accession>A0ABP6X8S3</accession>
<evidence type="ECO:0000313" key="12">
    <source>
        <dbReference type="EMBL" id="GAA3562825.1"/>
    </source>
</evidence>
<evidence type="ECO:0000259" key="11">
    <source>
        <dbReference type="PROSITE" id="PS50972"/>
    </source>
</evidence>
<evidence type="ECO:0000256" key="10">
    <source>
        <dbReference type="RuleBase" id="RU361205"/>
    </source>
</evidence>
<comment type="caution">
    <text evidence="12">The sequence shown here is derived from an EMBL/GenBank/DDBJ whole genome shotgun (WGS) entry which is preliminary data.</text>
</comment>
<dbReference type="Pfam" id="PF00809">
    <property type="entry name" value="Pterin_bind"/>
    <property type="match status" value="1"/>
</dbReference>
<evidence type="ECO:0000256" key="9">
    <source>
        <dbReference type="ARBA" id="ARBA00022909"/>
    </source>
</evidence>
<comment type="cofactor">
    <cofactor evidence="2 10">
        <name>Mg(2+)</name>
        <dbReference type="ChEBI" id="CHEBI:18420"/>
    </cofactor>
</comment>
<keyword evidence="8 10" id="KW-0460">Magnesium</keyword>
<evidence type="ECO:0000256" key="3">
    <source>
        <dbReference type="ARBA" id="ARBA00004763"/>
    </source>
</evidence>
<feature type="domain" description="Pterin-binding" evidence="11">
    <location>
        <begin position="16"/>
        <end position="268"/>
    </location>
</feature>
<evidence type="ECO:0000256" key="8">
    <source>
        <dbReference type="ARBA" id="ARBA00022842"/>
    </source>
</evidence>
<dbReference type="PANTHER" id="PTHR20941">
    <property type="entry name" value="FOLATE SYNTHESIS PROTEINS"/>
    <property type="match status" value="1"/>
</dbReference>
<keyword evidence="9 10" id="KW-0289">Folate biosynthesis</keyword>
<dbReference type="SUPFAM" id="SSF51717">
    <property type="entry name" value="Dihydropteroate synthetase-like"/>
    <property type="match status" value="1"/>
</dbReference>
<comment type="similarity">
    <text evidence="4 10">Belongs to the DHPS family.</text>
</comment>
<dbReference type="CDD" id="cd00739">
    <property type="entry name" value="DHPS"/>
    <property type="match status" value="1"/>
</dbReference>
<evidence type="ECO:0000256" key="2">
    <source>
        <dbReference type="ARBA" id="ARBA00001946"/>
    </source>
</evidence>
<dbReference type="PANTHER" id="PTHR20941:SF1">
    <property type="entry name" value="FOLIC ACID SYNTHESIS PROTEIN FOL1"/>
    <property type="match status" value="1"/>
</dbReference>
<dbReference type="Gene3D" id="3.20.20.20">
    <property type="entry name" value="Dihydropteroate synthase-like"/>
    <property type="match status" value="1"/>
</dbReference>
<dbReference type="Proteomes" id="UP001500689">
    <property type="component" value="Unassembled WGS sequence"/>
</dbReference>
<keyword evidence="13" id="KW-1185">Reference proteome</keyword>
<comment type="function">
    <text evidence="10">Catalyzes the condensation of para-aminobenzoate (pABA) with 6-hydroxymethyl-7,8-dihydropterin diphosphate (DHPt-PP) to form 7,8-dihydropteroate (H2Pte), the immediate precursor of folate derivatives.</text>
</comment>
<dbReference type="InterPro" id="IPR006390">
    <property type="entry name" value="DHP_synth_dom"/>
</dbReference>
<gene>
    <name evidence="12" type="primary">folP_3</name>
    <name evidence="12" type="ORF">GCM10022222_53180</name>
</gene>
<name>A0ABP6X8S3_9PSEU</name>
<reference evidence="13" key="1">
    <citation type="journal article" date="2019" name="Int. J. Syst. Evol. Microbiol.">
        <title>The Global Catalogue of Microorganisms (GCM) 10K type strain sequencing project: providing services to taxonomists for standard genome sequencing and annotation.</title>
        <authorList>
            <consortium name="The Broad Institute Genomics Platform"/>
            <consortium name="The Broad Institute Genome Sequencing Center for Infectious Disease"/>
            <person name="Wu L."/>
            <person name="Ma J."/>
        </authorList>
    </citation>
    <scope>NUCLEOTIDE SEQUENCE [LARGE SCALE GENOMIC DNA]</scope>
    <source>
        <strain evidence="13">JCM 16898</strain>
    </source>
</reference>
<comment type="pathway">
    <text evidence="3 10">Cofactor biosynthesis; tetrahydrofolate biosynthesis; 7,8-dihydrofolate from 2-amino-4-hydroxy-6-hydroxymethyl-7,8-dihydropteridine diphosphate and 4-aminobenzoate: step 1/2.</text>
</comment>
<evidence type="ECO:0000313" key="13">
    <source>
        <dbReference type="Proteomes" id="UP001500689"/>
    </source>
</evidence>
<evidence type="ECO:0000256" key="4">
    <source>
        <dbReference type="ARBA" id="ARBA00009503"/>
    </source>
</evidence>
<comment type="catalytic activity">
    <reaction evidence="1">
        <text>(7,8-dihydropterin-6-yl)methyl diphosphate + 4-aminobenzoate = 7,8-dihydropteroate + diphosphate</text>
        <dbReference type="Rhea" id="RHEA:19949"/>
        <dbReference type="ChEBI" id="CHEBI:17836"/>
        <dbReference type="ChEBI" id="CHEBI:17839"/>
        <dbReference type="ChEBI" id="CHEBI:33019"/>
        <dbReference type="ChEBI" id="CHEBI:72950"/>
        <dbReference type="EC" id="2.5.1.15"/>
    </reaction>
</comment>
<dbReference type="RefSeq" id="WP_344864496.1">
    <property type="nucleotide sequence ID" value="NZ_BAAAZN010000012.1"/>
</dbReference>
<dbReference type="EMBL" id="BAAAZN010000012">
    <property type="protein sequence ID" value="GAA3562825.1"/>
    <property type="molecule type" value="Genomic_DNA"/>
</dbReference>
<dbReference type="InterPro" id="IPR011005">
    <property type="entry name" value="Dihydropteroate_synth-like_sf"/>
</dbReference>
<dbReference type="InterPro" id="IPR045031">
    <property type="entry name" value="DHP_synth-like"/>
</dbReference>
<dbReference type="PROSITE" id="PS50972">
    <property type="entry name" value="PTERIN_BINDING"/>
    <property type="match status" value="1"/>
</dbReference>
<dbReference type="InterPro" id="IPR000489">
    <property type="entry name" value="Pterin-binding_dom"/>
</dbReference>
<evidence type="ECO:0000256" key="5">
    <source>
        <dbReference type="ARBA" id="ARBA00012458"/>
    </source>
</evidence>
<dbReference type="EC" id="2.5.1.15" evidence="5 10"/>
<proteinExistence type="inferred from homology"/>
<evidence type="ECO:0000256" key="1">
    <source>
        <dbReference type="ARBA" id="ARBA00000012"/>
    </source>
</evidence>
<evidence type="ECO:0000256" key="6">
    <source>
        <dbReference type="ARBA" id="ARBA00022679"/>
    </source>
</evidence>
<dbReference type="PROSITE" id="PS00793">
    <property type="entry name" value="DHPS_2"/>
    <property type="match status" value="1"/>
</dbReference>
<dbReference type="NCBIfam" id="TIGR01496">
    <property type="entry name" value="DHPS"/>
    <property type="match status" value="1"/>
</dbReference>
<keyword evidence="6 10" id="KW-0808">Transferase</keyword>
<sequence length="296" mass="31167">MSVRDRLAEALAGPRPLICGILNVTPDSFSDGGRYRIADAAVERGRQLVEDGADLIDIGGESTRPGSHPPTVEEELARVVPVLERLSAATEVPLSVDTSRPEVMRAAVDAGAAMINDVRALRYPSALSTAAETGAVVCLSHMLAPPHLMQLSPGYHDVVGEVSAFLADRIEACARTGIPAQRLVIDPGFGFGKTLEHNLTLLSSVDAFRELGPPVMAGLSRKAMLGRLTGRPVHERMVASVAAGMLAVQRGVRVLRVHDVAETRDALTVLAAAGERTCAGGGDQMIARTAFSNPVT</sequence>
<protein>
    <recommendedName>
        <fullName evidence="5 10">Dihydropteroate synthase</fullName>
        <shortName evidence="10">DHPS</shortName>
        <ecNumber evidence="5 10">2.5.1.15</ecNumber>
    </recommendedName>
    <alternativeName>
        <fullName evidence="10">Dihydropteroate pyrophosphorylase</fullName>
    </alternativeName>
</protein>
<evidence type="ECO:0000256" key="7">
    <source>
        <dbReference type="ARBA" id="ARBA00022723"/>
    </source>
</evidence>